<proteinExistence type="predicted"/>
<name>A0ABS3IYM1_9HYPH</name>
<feature type="transmembrane region" description="Helical" evidence="1">
    <location>
        <begin position="12"/>
        <end position="31"/>
    </location>
</feature>
<evidence type="ECO:0000313" key="3">
    <source>
        <dbReference type="Proteomes" id="UP000664288"/>
    </source>
</evidence>
<keyword evidence="1" id="KW-0472">Membrane</keyword>
<comment type="caution">
    <text evidence="2">The sequence shown here is derived from an EMBL/GenBank/DDBJ whole genome shotgun (WGS) entry which is preliminary data.</text>
</comment>
<organism evidence="2 3">
    <name type="scientific">Jiella sonneratiae</name>
    <dbReference type="NCBI Taxonomy" id="2816856"/>
    <lineage>
        <taxon>Bacteria</taxon>
        <taxon>Pseudomonadati</taxon>
        <taxon>Pseudomonadota</taxon>
        <taxon>Alphaproteobacteria</taxon>
        <taxon>Hyphomicrobiales</taxon>
        <taxon>Aurantimonadaceae</taxon>
        <taxon>Jiella</taxon>
    </lineage>
</organism>
<evidence type="ECO:0000313" key="2">
    <source>
        <dbReference type="EMBL" id="MBO0902502.1"/>
    </source>
</evidence>
<gene>
    <name evidence="2" type="ORF">J1C47_02520</name>
</gene>
<accession>A0ABS3IYM1</accession>
<keyword evidence="1" id="KW-0812">Transmembrane</keyword>
<feature type="transmembrane region" description="Helical" evidence="1">
    <location>
        <begin position="51"/>
        <end position="71"/>
    </location>
</feature>
<evidence type="ECO:0000256" key="1">
    <source>
        <dbReference type="SAM" id="Phobius"/>
    </source>
</evidence>
<dbReference type="EMBL" id="JAFMPY010000003">
    <property type="protein sequence ID" value="MBO0902502.1"/>
    <property type="molecule type" value="Genomic_DNA"/>
</dbReference>
<dbReference type="RefSeq" id="WP_207349154.1">
    <property type="nucleotide sequence ID" value="NZ_JAFMPY010000003.1"/>
</dbReference>
<protein>
    <submittedName>
        <fullName evidence="2">Uncharacterized protein</fullName>
    </submittedName>
</protein>
<keyword evidence="1" id="KW-1133">Transmembrane helix</keyword>
<sequence length="82" mass="8921">MSDRSSTKTITNIVAVVSIGLPLLLPGSGVFDDMLNHPAVHGGSLALAIDYGKMLFPLLAIAVTLALFYVARSRERHRSDRW</sequence>
<keyword evidence="3" id="KW-1185">Reference proteome</keyword>
<reference evidence="2 3" key="1">
    <citation type="submission" date="2021-03" db="EMBL/GenBank/DDBJ databases">
        <title>Whole genome sequence of Jiella sp. MQZ13P-4.</title>
        <authorList>
            <person name="Tuo L."/>
        </authorList>
    </citation>
    <scope>NUCLEOTIDE SEQUENCE [LARGE SCALE GENOMIC DNA]</scope>
    <source>
        <strain evidence="2 3">MQZ13P-4</strain>
    </source>
</reference>
<dbReference type="Proteomes" id="UP000664288">
    <property type="component" value="Unassembled WGS sequence"/>
</dbReference>